<protein>
    <submittedName>
        <fullName evidence="2">Uncharacterized protein</fullName>
    </submittedName>
</protein>
<dbReference type="AlphaFoldDB" id="A0A1M7YN09"/>
<evidence type="ECO:0000313" key="3">
    <source>
        <dbReference type="Proteomes" id="UP000184612"/>
    </source>
</evidence>
<dbReference type="STRING" id="1121345.SAMN02745217_04377"/>
<evidence type="ECO:0000313" key="2">
    <source>
        <dbReference type="EMBL" id="SHO53936.1"/>
    </source>
</evidence>
<organism evidence="2 3">
    <name type="scientific">Anaerocolumna xylanovorans DSM 12503</name>
    <dbReference type="NCBI Taxonomy" id="1121345"/>
    <lineage>
        <taxon>Bacteria</taxon>
        <taxon>Bacillati</taxon>
        <taxon>Bacillota</taxon>
        <taxon>Clostridia</taxon>
        <taxon>Lachnospirales</taxon>
        <taxon>Lachnospiraceae</taxon>
        <taxon>Anaerocolumna</taxon>
    </lineage>
</organism>
<dbReference type="RefSeq" id="WP_073591009.1">
    <property type="nucleotide sequence ID" value="NZ_FRFD01000016.1"/>
</dbReference>
<keyword evidence="1" id="KW-0472">Membrane</keyword>
<feature type="transmembrane region" description="Helical" evidence="1">
    <location>
        <begin position="12"/>
        <end position="33"/>
    </location>
</feature>
<evidence type="ECO:0000256" key="1">
    <source>
        <dbReference type="SAM" id="Phobius"/>
    </source>
</evidence>
<sequence length="787" mass="86178">MRTIRKNNRGSALLLVIIAICFIAILGSLVLSLTMTNIQMKHIDYQAKENFYETEAVMDELRAGLEELSSNSMYQAYDYVLLHYSDITQDTDSSVKNEFDSHYIGKLVAALCGQTYDPAAGTTYYYKPEVLKSFLNSSRNPDDNILYGNTETSTNILKINLDTVNPDQINSVVLQAVKVKFENSQGYETQITTDICLTAPNLNFSSANIYPEFTKYALIADRQLLVDGGMGISIEGNLYAGEEGLKVSATNVTVPNQNASNGYNLKINGDTLITRGDIVVDNFAKLFIGDKAAGRKMNVWAENIATTGNEGSSEASYLNIYGNCKVADDLMLGAQKSDVTIGGSYYGYNYNKTNQRVEDSEIHSIVNSNYSSAVLINGTHSSLDMSGLTSLTVAGRAFVSRKNQAGTTVADDIMTGESISVKSNQLAYLVPDEYIWWGHNPVMGSELSKLPEGQKKVFVPAGALADLLTSRQYVEYHYLMGGTVPMVYYYLEFKDQAAANRYFKEYYNNSDNKAKLDINSKTFLYGNGIKLSGALLLAANGLMTAGDGNLALTGGVLSNPDSPDASLLSDAVRTAREYKSRQLCLVAASSGGNTGDFRLDKTTSPLFKTIISQDGSQSVIEKETSDDITALSNGFVKDNGNYYKKISIDIGGEGFAEYSVYIIRNDSDITTDDIRRATGGEIGNGIIITTGNLTVRTNYEGMIISGGKILLQNSGIQITSGPDMVQNILSFALEKEKEEAPGGWLNNASMQFTHYFTDYAGNSYDNGRSIDQIKISEYITYENWKKN</sequence>
<dbReference type="OrthoDB" id="2009649at2"/>
<keyword evidence="1" id="KW-0812">Transmembrane</keyword>
<keyword evidence="3" id="KW-1185">Reference proteome</keyword>
<dbReference type="EMBL" id="FRFD01000016">
    <property type="protein sequence ID" value="SHO53936.1"/>
    <property type="molecule type" value="Genomic_DNA"/>
</dbReference>
<gene>
    <name evidence="2" type="ORF">SAMN02745217_04377</name>
</gene>
<proteinExistence type="predicted"/>
<name>A0A1M7YN09_9FIRM</name>
<reference evidence="2 3" key="1">
    <citation type="submission" date="2016-12" db="EMBL/GenBank/DDBJ databases">
        <authorList>
            <person name="Song W.-J."/>
            <person name="Kurnit D.M."/>
        </authorList>
    </citation>
    <scope>NUCLEOTIDE SEQUENCE [LARGE SCALE GENOMIC DNA]</scope>
    <source>
        <strain evidence="2 3">DSM 12503</strain>
    </source>
</reference>
<dbReference type="Proteomes" id="UP000184612">
    <property type="component" value="Unassembled WGS sequence"/>
</dbReference>
<keyword evidence="1" id="KW-1133">Transmembrane helix</keyword>
<accession>A0A1M7YN09</accession>